<dbReference type="RefSeq" id="WP_045164548.1">
    <property type="nucleotide sequence ID" value="NZ_CP113864.1"/>
</dbReference>
<dbReference type="InterPro" id="IPR003481">
    <property type="entry name" value="FliD_N"/>
</dbReference>
<dbReference type="PANTHER" id="PTHR30288">
    <property type="entry name" value="FLAGELLAR CAP/ASSEMBLY PROTEIN FLID"/>
    <property type="match status" value="1"/>
</dbReference>
<proteinExistence type="inferred from homology"/>
<comment type="subcellular location">
    <subcellularLocation>
        <location evidence="5">Secreted</location>
    </subcellularLocation>
    <subcellularLocation>
        <location evidence="5">Bacterial flagellum</location>
    </subcellularLocation>
</comment>
<keyword evidence="9" id="KW-1185">Reference proteome</keyword>
<dbReference type="PANTHER" id="PTHR30288:SF0">
    <property type="entry name" value="FLAGELLAR HOOK-ASSOCIATED PROTEIN 2"/>
    <property type="match status" value="1"/>
</dbReference>
<keyword evidence="5" id="KW-0964">Secreted</keyword>
<evidence type="ECO:0000256" key="4">
    <source>
        <dbReference type="ARBA" id="ARBA00023143"/>
    </source>
</evidence>
<accession>A0ABY7BDC0</accession>
<reference evidence="8" key="1">
    <citation type="submission" date="2022-12" db="EMBL/GenBank/DDBJ databases">
        <authorList>
            <person name="Bing R.G."/>
            <person name="Willard D.J."/>
            <person name="Manesh M.J.H."/>
            <person name="Laemthong T."/>
            <person name="Crosby J.R."/>
            <person name="Kelly R.M."/>
        </authorList>
    </citation>
    <scope>NUCLEOTIDE SEQUENCE</scope>
    <source>
        <strain evidence="8">DSM 8991</strain>
    </source>
</reference>
<keyword evidence="3" id="KW-0175">Coiled coil</keyword>
<dbReference type="InterPro" id="IPR010809">
    <property type="entry name" value="FliD_C"/>
</dbReference>
<keyword evidence="8" id="KW-0966">Cell projection</keyword>
<organism evidence="8 9">
    <name type="scientific">Caldicellulosiruptor naganoensis</name>
    <dbReference type="NCBI Taxonomy" id="29324"/>
    <lineage>
        <taxon>Bacteria</taxon>
        <taxon>Bacillati</taxon>
        <taxon>Bacillota</taxon>
        <taxon>Bacillota incertae sedis</taxon>
        <taxon>Caldicellulosiruptorales</taxon>
        <taxon>Caldicellulosiruptoraceae</taxon>
        <taxon>Caldicellulosiruptor</taxon>
    </lineage>
</organism>
<comment type="similarity">
    <text evidence="1 5">Belongs to the FliD family.</text>
</comment>
<name>A0ABY7BDC0_9FIRM</name>
<evidence type="ECO:0000259" key="6">
    <source>
        <dbReference type="Pfam" id="PF02465"/>
    </source>
</evidence>
<evidence type="ECO:0000313" key="8">
    <source>
        <dbReference type="EMBL" id="WAM30829.1"/>
    </source>
</evidence>
<evidence type="ECO:0000313" key="9">
    <source>
        <dbReference type="Proteomes" id="UP001164745"/>
    </source>
</evidence>
<keyword evidence="4 5" id="KW-0975">Bacterial flagellum</keyword>
<keyword evidence="8" id="KW-0969">Cilium</keyword>
<comment type="function">
    <text evidence="5">Required for morphogenesis and for the elongation of the flagellar filament by facilitating polymerization of the flagellin monomers at the tip of growing filament. Forms a capping structure, which prevents flagellin subunits (transported through the central channel of the flagellum) from leaking out without polymerization at the distal end.</text>
</comment>
<feature type="domain" description="Flagellar hook-associated protein 2 N-terminal" evidence="6">
    <location>
        <begin position="29"/>
        <end position="125"/>
    </location>
</feature>
<evidence type="ECO:0000256" key="1">
    <source>
        <dbReference type="ARBA" id="ARBA00009764"/>
    </source>
</evidence>
<dbReference type="Pfam" id="PF07195">
    <property type="entry name" value="FliD_C"/>
    <property type="match status" value="1"/>
</dbReference>
<dbReference type="InterPro" id="IPR040026">
    <property type="entry name" value="FliD"/>
</dbReference>
<sequence>MNVGSTSSTSYTNPYNAYKYYTRIGGLASGLDTDSIIQGLMSIQKARYNKLYQQHQLLQWQREDYMNMAKEISSFKDYVFNLKLSSNFVKFKATGPAIDGGYINVTGTANALEGNYEITINSIAKPSTMVLSNISATFDKLKSNNISTLYVSISTQTDADINTFDYVTVKLSTTQPSTSDYLTIDVTKFSDANSFAAEIVSKLNSTGTVSAYYDSTLGKLLVTTKQTGLIELNLDTGGDPNLSDLTVDSRTRGTNAEVSINDLSRNVAYLNLKYSRNSFSFLGMVITLNKDTTGATVGFTVSKDIDAIVNNVKDFINKYNDLVSKIYSKITEKRNRDYPPLTEDQKAQMKEEDIKKWEEAAKKGLLNNDPILSSFLNNIRYYLYKAVPGLPSSLDVITEAGIETFSYFESKEGKLYIRDEGKLREAISNNLDAFVKLFTYTDSDPDTPIENQGILQRFYKLANDTLKKINDIAGKPYFTNYYDPNSYIGKQLRSIADQMNAEQERLKQIEDRYYRQFTQLERLIAQMNTQSSWLSQQFSGK</sequence>
<protein>
    <recommendedName>
        <fullName evidence="5">Flagellar hook-associated protein 2</fullName>
        <shortName evidence="5">HAP2</shortName>
    </recommendedName>
    <alternativeName>
        <fullName evidence="5">Flagellar cap protein</fullName>
    </alternativeName>
</protein>
<dbReference type="EMBL" id="CP113864">
    <property type="protein sequence ID" value="WAM30829.1"/>
    <property type="molecule type" value="Genomic_DNA"/>
</dbReference>
<comment type="subunit">
    <text evidence="2 5">Homopentamer.</text>
</comment>
<feature type="domain" description="Flagellar hook-associated protein 2 C-terminal" evidence="7">
    <location>
        <begin position="253"/>
        <end position="528"/>
    </location>
</feature>
<dbReference type="Proteomes" id="UP001164745">
    <property type="component" value="Chromosome"/>
</dbReference>
<evidence type="ECO:0000256" key="5">
    <source>
        <dbReference type="RuleBase" id="RU362066"/>
    </source>
</evidence>
<evidence type="ECO:0000256" key="2">
    <source>
        <dbReference type="ARBA" id="ARBA00011255"/>
    </source>
</evidence>
<gene>
    <name evidence="8" type="primary">fliD</name>
    <name evidence="8" type="ORF">OTJ99_001612</name>
</gene>
<dbReference type="Pfam" id="PF02465">
    <property type="entry name" value="FliD_N"/>
    <property type="match status" value="1"/>
</dbReference>
<evidence type="ECO:0000256" key="3">
    <source>
        <dbReference type="ARBA" id="ARBA00023054"/>
    </source>
</evidence>
<evidence type="ECO:0000259" key="7">
    <source>
        <dbReference type="Pfam" id="PF07195"/>
    </source>
</evidence>
<keyword evidence="8" id="KW-0282">Flagellum</keyword>